<dbReference type="RefSeq" id="WP_369780559.1">
    <property type="nucleotide sequence ID" value="NZ_CP165728.1"/>
</dbReference>
<accession>A0AB39YIZ5</accession>
<reference evidence="2" key="1">
    <citation type="submission" date="2024-08" db="EMBL/GenBank/DDBJ databases">
        <authorList>
            <person name="Yu S.T."/>
        </authorList>
    </citation>
    <scope>NUCLEOTIDE SEQUENCE</scope>
    <source>
        <strain evidence="2">R33</strain>
        <plasmid evidence="2">unnamed1</plasmid>
    </source>
</reference>
<keyword evidence="1" id="KW-0472">Membrane</keyword>
<evidence type="ECO:0000256" key="1">
    <source>
        <dbReference type="SAM" id="Phobius"/>
    </source>
</evidence>
<feature type="transmembrane region" description="Helical" evidence="1">
    <location>
        <begin position="21"/>
        <end position="45"/>
    </location>
</feature>
<protein>
    <submittedName>
        <fullName evidence="2">Uncharacterized protein</fullName>
    </submittedName>
</protein>
<organism evidence="2">
    <name type="scientific">Streptomyces sp. R33</name>
    <dbReference type="NCBI Taxonomy" id="3238629"/>
    <lineage>
        <taxon>Bacteria</taxon>
        <taxon>Bacillati</taxon>
        <taxon>Actinomycetota</taxon>
        <taxon>Actinomycetes</taxon>
        <taxon>Kitasatosporales</taxon>
        <taxon>Streptomycetaceae</taxon>
        <taxon>Streptomyces</taxon>
    </lineage>
</organism>
<proteinExistence type="predicted"/>
<gene>
    <name evidence="2" type="ORF">AB5J51_41375</name>
</gene>
<name>A0AB39YIZ5_9ACTN</name>
<dbReference type="EMBL" id="CP165728">
    <property type="protein sequence ID" value="XDV69384.1"/>
    <property type="molecule type" value="Genomic_DNA"/>
</dbReference>
<keyword evidence="1" id="KW-1133">Transmembrane helix</keyword>
<sequence>MEQETESAGRGDAERSVHRSTALAALGGALIGALSGLLGSGLGYVQGEKTQNATASARRVDIRRTAYVEYAASCHAFETAIIRLAPMVGADSDQNERRREFREGFIPVVDRMNRAGMTVRLVGSDRSRTLFTDVEQGWRGVTYKVSDAYGKPVPDLKKFIIEITEDLKDLQRALNEFLDEVDGEVL</sequence>
<keyword evidence="2" id="KW-0614">Plasmid</keyword>
<geneLocation type="plasmid" evidence="2">
    <name>unnamed1</name>
</geneLocation>
<keyword evidence="1" id="KW-0812">Transmembrane</keyword>
<dbReference type="AlphaFoldDB" id="A0AB39YIZ5"/>
<evidence type="ECO:0000313" key="2">
    <source>
        <dbReference type="EMBL" id="XDV69384.1"/>
    </source>
</evidence>